<evidence type="ECO:0000256" key="5">
    <source>
        <dbReference type="ARBA" id="ARBA00023136"/>
    </source>
</evidence>
<dbReference type="InterPro" id="IPR000917">
    <property type="entry name" value="Sulfatase_N"/>
</dbReference>
<feature type="domain" description="Sulfatase N-terminal" evidence="10">
    <location>
        <begin position="271"/>
        <end position="537"/>
    </location>
</feature>
<evidence type="ECO:0000256" key="8">
    <source>
        <dbReference type="PIRSR" id="PIRSR005091-3"/>
    </source>
</evidence>
<name>A0A941F3Z2_9BACT</name>
<feature type="active site" evidence="6">
    <location>
        <position position="318"/>
    </location>
</feature>
<proteinExistence type="predicted"/>
<dbReference type="SUPFAM" id="SSF53649">
    <property type="entry name" value="Alkaline phosphatase-like"/>
    <property type="match status" value="1"/>
</dbReference>
<dbReference type="GO" id="GO:0016787">
    <property type="term" value="F:hydrolase activity"/>
    <property type="evidence" value="ECO:0007669"/>
    <property type="project" value="UniProtKB-KW"/>
</dbReference>
<dbReference type="InterPro" id="IPR050448">
    <property type="entry name" value="OpgB/LTA_synthase_biosynth"/>
</dbReference>
<dbReference type="GO" id="GO:0005886">
    <property type="term" value="C:plasma membrane"/>
    <property type="evidence" value="ECO:0007669"/>
    <property type="project" value="UniProtKB-SubCell"/>
</dbReference>
<reference evidence="11" key="2">
    <citation type="submission" date="2021-04" db="EMBL/GenBank/DDBJ databases">
        <authorList>
            <person name="Zhang T."/>
            <person name="Zhang Y."/>
            <person name="Lu D."/>
            <person name="Zuo D."/>
            <person name="Du Z."/>
        </authorList>
    </citation>
    <scope>NUCLEOTIDE SEQUENCE</scope>
    <source>
        <strain evidence="11">JR1</strain>
    </source>
</reference>
<keyword evidence="7" id="KW-0479">Metal-binding</keyword>
<sequence>MIKPYIYKVLRLFAFWMVLFTVLRALFVLFNLSYAHEATIGSILQAFVVGLRLDSSFTGYLVGLAVVSQILALLFTGRFWLRVIDYISYLLIAVISIFLLSDINLFSYWGRHIDLEAIGFLKTPDIVMASLKWYETVLFLLVCIIVIAGFIVVYQRLVKSDNKQISKRPFQFKHFAVSLLLVLFTGSLLILPIRGSLGVAPINTGVAYFSAHRFANQTAINPLWNLAYSMKRMDATKIAYHYMPDEEADAIFKQMMEESGQYPRLLKNDRPNVVVILLESFAAHVIESLDGQPVAPHFNELVSQGVLFTDIYAAANRSDKGLVAAMAGYQVLPSYSIIRFPEKTNSLPYLPNKLKQAGYQELSYLYGGDIKFKNMNSFVKQAGFEEVISIDEFPDEFQGKKWGVHDEYVFDRLLDEMLSSQEPYFKFFFTLSSHEPFIVPMERKYKNDYHNSIAYTDQCLGEFMNEVKQRGLWDNTLFVLIADHGVPGPEKLSMDQKDFFHIPMLWTGGALAVKDTTVNKIGSQTDMAKTLLSQLNIQATDMRFSKNILDETSQSFAFFVMPSNGMGLVEEGKYQAYSNNLKKFIVMEGKQTAEDSLKAKAYLQVLYNDSKNR</sequence>
<dbReference type="Gene3D" id="3.30.1120.80">
    <property type="match status" value="1"/>
</dbReference>
<feature type="transmembrane region" description="Helical" evidence="9">
    <location>
        <begin position="12"/>
        <end position="35"/>
    </location>
</feature>
<keyword evidence="2" id="KW-1003">Cell membrane</keyword>
<feature type="binding site" evidence="8">
    <location>
        <position position="484"/>
    </location>
    <ligand>
        <name>Mn(2+)</name>
        <dbReference type="ChEBI" id="CHEBI:29035"/>
    </ligand>
</feature>
<keyword evidence="4 9" id="KW-1133">Transmembrane helix</keyword>
<comment type="caution">
    <text evidence="11">The sequence shown here is derived from an EMBL/GenBank/DDBJ whole genome shotgun (WGS) entry which is preliminary data.</text>
</comment>
<evidence type="ECO:0000256" key="4">
    <source>
        <dbReference type="ARBA" id="ARBA00022989"/>
    </source>
</evidence>
<gene>
    <name evidence="11" type="ORF">KDU71_08180</name>
</gene>
<feature type="transmembrane region" description="Helical" evidence="9">
    <location>
        <begin position="175"/>
        <end position="193"/>
    </location>
</feature>
<dbReference type="Proteomes" id="UP000679220">
    <property type="component" value="Unassembled WGS sequence"/>
</dbReference>
<dbReference type="Gene3D" id="3.40.720.10">
    <property type="entry name" value="Alkaline Phosphatase, subunit A"/>
    <property type="match status" value="1"/>
</dbReference>
<evidence type="ECO:0000256" key="1">
    <source>
        <dbReference type="ARBA" id="ARBA00004651"/>
    </source>
</evidence>
<keyword evidence="7" id="KW-0464">Manganese</keyword>
<evidence type="ECO:0000259" key="10">
    <source>
        <dbReference type="Pfam" id="PF00884"/>
    </source>
</evidence>
<keyword evidence="5 9" id="KW-0472">Membrane</keyword>
<evidence type="ECO:0000256" key="9">
    <source>
        <dbReference type="SAM" id="Phobius"/>
    </source>
</evidence>
<accession>A0A941F3Z2</accession>
<evidence type="ECO:0000256" key="2">
    <source>
        <dbReference type="ARBA" id="ARBA00022475"/>
    </source>
</evidence>
<keyword evidence="11" id="KW-0378">Hydrolase</keyword>
<dbReference type="EMBL" id="JAGTAR010000010">
    <property type="protein sequence ID" value="MBR8535534.1"/>
    <property type="molecule type" value="Genomic_DNA"/>
</dbReference>
<dbReference type="Pfam" id="PF00884">
    <property type="entry name" value="Sulfatase"/>
    <property type="match status" value="1"/>
</dbReference>
<reference evidence="11" key="1">
    <citation type="journal article" date="2018" name="Int. J. Syst. Evol. Microbiol.">
        <title>Carboxylicivirga sediminis sp. nov., isolated from coastal sediment.</title>
        <authorList>
            <person name="Wang F.Q."/>
            <person name="Ren L.H."/>
            <person name="Zou R.J."/>
            <person name="Sun Y.Z."/>
            <person name="Liu X.J."/>
            <person name="Jiang F."/>
            <person name="Liu L.J."/>
        </authorList>
    </citation>
    <scope>NUCLEOTIDE SEQUENCE</scope>
    <source>
        <strain evidence="11">JR1</strain>
    </source>
</reference>
<dbReference type="InterPro" id="IPR017850">
    <property type="entry name" value="Alkaline_phosphatase_core_sf"/>
</dbReference>
<evidence type="ECO:0000256" key="7">
    <source>
        <dbReference type="PIRSR" id="PIRSR005091-2"/>
    </source>
</evidence>
<feature type="transmembrane region" description="Helical" evidence="9">
    <location>
        <begin position="55"/>
        <end position="75"/>
    </location>
</feature>
<keyword evidence="3 9" id="KW-0812">Transmembrane</keyword>
<feature type="transmembrane region" description="Helical" evidence="9">
    <location>
        <begin position="133"/>
        <end position="154"/>
    </location>
</feature>
<feature type="transmembrane region" description="Helical" evidence="9">
    <location>
        <begin position="87"/>
        <end position="109"/>
    </location>
</feature>
<evidence type="ECO:0000313" key="12">
    <source>
        <dbReference type="Proteomes" id="UP000679220"/>
    </source>
</evidence>
<organism evidence="11 12">
    <name type="scientific">Carboxylicivirga sediminis</name>
    <dbReference type="NCBI Taxonomy" id="2006564"/>
    <lineage>
        <taxon>Bacteria</taxon>
        <taxon>Pseudomonadati</taxon>
        <taxon>Bacteroidota</taxon>
        <taxon>Bacteroidia</taxon>
        <taxon>Marinilabiliales</taxon>
        <taxon>Marinilabiliaceae</taxon>
        <taxon>Carboxylicivirga</taxon>
    </lineage>
</organism>
<keyword evidence="12" id="KW-1185">Reference proteome</keyword>
<evidence type="ECO:0000313" key="11">
    <source>
        <dbReference type="EMBL" id="MBR8535534.1"/>
    </source>
</evidence>
<protein>
    <submittedName>
        <fullName evidence="11">Sulfatase-like hydrolase/transferase</fullName>
    </submittedName>
</protein>
<dbReference type="GO" id="GO:0046872">
    <property type="term" value="F:metal ion binding"/>
    <property type="evidence" value="ECO:0007669"/>
    <property type="project" value="UniProtKB-KW"/>
</dbReference>
<evidence type="ECO:0000256" key="3">
    <source>
        <dbReference type="ARBA" id="ARBA00022692"/>
    </source>
</evidence>
<evidence type="ECO:0000256" key="6">
    <source>
        <dbReference type="PIRSR" id="PIRSR005091-1"/>
    </source>
</evidence>
<feature type="binding site" evidence="7">
    <location>
        <position position="434"/>
    </location>
    <ligand>
        <name>substrate</name>
    </ligand>
</feature>
<feature type="binding site" evidence="8">
    <location>
        <position position="483"/>
    </location>
    <ligand>
        <name>Mn(2+)</name>
        <dbReference type="ChEBI" id="CHEBI:29035"/>
    </ligand>
</feature>
<dbReference type="CDD" id="cd16015">
    <property type="entry name" value="LTA_synthase"/>
    <property type="match status" value="1"/>
</dbReference>
<feature type="binding site" evidence="8">
    <location>
        <position position="279"/>
    </location>
    <ligand>
        <name>Mn(2+)</name>
        <dbReference type="ChEBI" id="CHEBI:29035"/>
    </ligand>
</feature>
<dbReference type="AlphaFoldDB" id="A0A941F3Z2"/>
<dbReference type="PIRSF" id="PIRSF005091">
    <property type="entry name" value="Mmb_sulf_HI1246"/>
    <property type="match status" value="1"/>
</dbReference>
<dbReference type="PANTHER" id="PTHR47371">
    <property type="entry name" value="LIPOTEICHOIC ACID SYNTHASE"/>
    <property type="match status" value="1"/>
</dbReference>
<comment type="subcellular location">
    <subcellularLocation>
        <location evidence="1">Cell membrane</location>
        <topology evidence="1">Multi-pass membrane protein</topology>
    </subcellularLocation>
</comment>
<dbReference type="InterPro" id="IPR012160">
    <property type="entry name" value="LtaS-like"/>
</dbReference>
<dbReference type="PANTHER" id="PTHR47371:SF3">
    <property type="entry name" value="PHOSPHOGLYCEROL TRANSFERASE I"/>
    <property type="match status" value="1"/>
</dbReference>
<dbReference type="RefSeq" id="WP_212189481.1">
    <property type="nucleotide sequence ID" value="NZ_JAGTAR010000010.1"/>
</dbReference>